<dbReference type="InterPro" id="IPR001461">
    <property type="entry name" value="Aspartic_peptidase_A1"/>
</dbReference>
<dbReference type="GeneID" id="36594863"/>
<name>A0A2J6TCI8_9HELO</name>
<evidence type="ECO:0000313" key="4">
    <source>
        <dbReference type="EMBL" id="PMD60745.1"/>
    </source>
</evidence>
<feature type="chain" id="PRO_5014425488" evidence="2">
    <location>
        <begin position="17"/>
        <end position="370"/>
    </location>
</feature>
<keyword evidence="5" id="KW-1185">Reference proteome</keyword>
<dbReference type="RefSeq" id="XP_024737649.1">
    <property type="nucleotide sequence ID" value="XM_024886786.1"/>
</dbReference>
<dbReference type="InterPro" id="IPR033121">
    <property type="entry name" value="PEPTIDASE_A1"/>
</dbReference>
<evidence type="ECO:0000256" key="2">
    <source>
        <dbReference type="SAM" id="SignalP"/>
    </source>
</evidence>
<dbReference type="GO" id="GO:0004190">
    <property type="term" value="F:aspartic-type endopeptidase activity"/>
    <property type="evidence" value="ECO:0007669"/>
    <property type="project" value="InterPro"/>
</dbReference>
<evidence type="ECO:0000313" key="5">
    <source>
        <dbReference type="Proteomes" id="UP000235371"/>
    </source>
</evidence>
<dbReference type="Proteomes" id="UP000235371">
    <property type="component" value="Unassembled WGS sequence"/>
</dbReference>
<feature type="domain" description="Peptidase A1" evidence="3">
    <location>
        <begin position="18"/>
        <end position="339"/>
    </location>
</feature>
<accession>A0A2J6TCI8</accession>
<dbReference type="PROSITE" id="PS51767">
    <property type="entry name" value="PEPTIDASE_A1"/>
    <property type="match status" value="1"/>
</dbReference>
<dbReference type="PANTHER" id="PTHR47966:SF51">
    <property type="entry name" value="BETA-SITE APP-CLEAVING ENZYME, ISOFORM A-RELATED"/>
    <property type="match status" value="1"/>
</dbReference>
<keyword evidence="4" id="KW-0645">Protease</keyword>
<protein>
    <submittedName>
        <fullName evidence="4">Acid protease</fullName>
    </submittedName>
</protein>
<dbReference type="PANTHER" id="PTHR47966">
    <property type="entry name" value="BETA-SITE APP-CLEAVING ENZYME, ISOFORM A-RELATED"/>
    <property type="match status" value="1"/>
</dbReference>
<dbReference type="AlphaFoldDB" id="A0A2J6TCI8"/>
<feature type="signal peptide" evidence="2">
    <location>
        <begin position="1"/>
        <end position="16"/>
    </location>
</feature>
<gene>
    <name evidence="4" type="ORF">K444DRAFT_663100</name>
</gene>
<keyword evidence="2" id="KW-0732">Signal</keyword>
<dbReference type="OrthoDB" id="660550at2759"/>
<dbReference type="Pfam" id="PF00026">
    <property type="entry name" value="Asp"/>
    <property type="match status" value="1"/>
</dbReference>
<dbReference type="InParanoid" id="A0A2J6TCI8"/>
<dbReference type="EMBL" id="KZ613788">
    <property type="protein sequence ID" value="PMD60745.1"/>
    <property type="molecule type" value="Genomic_DNA"/>
</dbReference>
<dbReference type="Gene3D" id="2.40.70.10">
    <property type="entry name" value="Acid Proteases"/>
    <property type="match status" value="2"/>
</dbReference>
<sequence>MKQSFLVSCLLVSVTALPSARPKHGGEPSSTDFPLWTGGPSSTLRRNNVSASESSVLIDKDILFWENYGPTVTGFYVSDEFNIADTTVLNVSFGVVNCTDKNSWNPGGILGIGLIGFQTIAAQTGQPIPGLLDQMKAEQVITASTYGIYLGGQSYWDEAPGEITFGGYNPSRFSGTLVPLPLAPSPDQFPRLQIWLSSVSVTTNGKTELLRPETPNALGTSILLDTGSPGSAIPSSMYYQLTEVLEVNPVTNQVDCEYLNSDGGLTYTFYGFDGKYADIWVPFKQVIRPFVSDVCYFTITPEYDCSRGATHFSCTTLGEDFLRAAYIYVNYDNSTISIAQAAYEIPNLYPDGIEQVGSRSQAPLIVQQLV</sequence>
<dbReference type="SUPFAM" id="SSF50630">
    <property type="entry name" value="Acid proteases"/>
    <property type="match status" value="1"/>
</dbReference>
<reference evidence="4 5" key="1">
    <citation type="submission" date="2016-04" db="EMBL/GenBank/DDBJ databases">
        <title>A degradative enzymes factory behind the ericoid mycorrhizal symbiosis.</title>
        <authorList>
            <consortium name="DOE Joint Genome Institute"/>
            <person name="Martino E."/>
            <person name="Morin E."/>
            <person name="Grelet G."/>
            <person name="Kuo A."/>
            <person name="Kohler A."/>
            <person name="Daghino S."/>
            <person name="Barry K."/>
            <person name="Choi C."/>
            <person name="Cichocki N."/>
            <person name="Clum A."/>
            <person name="Copeland A."/>
            <person name="Hainaut M."/>
            <person name="Haridas S."/>
            <person name="Labutti K."/>
            <person name="Lindquist E."/>
            <person name="Lipzen A."/>
            <person name="Khouja H.-R."/>
            <person name="Murat C."/>
            <person name="Ohm R."/>
            <person name="Olson A."/>
            <person name="Spatafora J."/>
            <person name="Veneault-Fourrey C."/>
            <person name="Henrissat B."/>
            <person name="Grigoriev I."/>
            <person name="Martin F."/>
            <person name="Perotto S."/>
        </authorList>
    </citation>
    <scope>NUCLEOTIDE SEQUENCE [LARGE SCALE GENOMIC DNA]</scope>
    <source>
        <strain evidence="4 5">E</strain>
    </source>
</reference>
<dbReference type="InterPro" id="IPR021109">
    <property type="entry name" value="Peptidase_aspartic_dom_sf"/>
</dbReference>
<evidence type="ECO:0000256" key="1">
    <source>
        <dbReference type="ARBA" id="ARBA00007447"/>
    </source>
</evidence>
<comment type="similarity">
    <text evidence="1">Belongs to the peptidase A1 family.</text>
</comment>
<dbReference type="GO" id="GO:0006508">
    <property type="term" value="P:proteolysis"/>
    <property type="evidence" value="ECO:0007669"/>
    <property type="project" value="UniProtKB-KW"/>
</dbReference>
<keyword evidence="4" id="KW-0378">Hydrolase</keyword>
<dbReference type="STRING" id="1095630.A0A2J6TCI8"/>
<evidence type="ECO:0000259" key="3">
    <source>
        <dbReference type="PROSITE" id="PS51767"/>
    </source>
</evidence>
<organism evidence="4 5">
    <name type="scientific">Hyaloscypha bicolor E</name>
    <dbReference type="NCBI Taxonomy" id="1095630"/>
    <lineage>
        <taxon>Eukaryota</taxon>
        <taxon>Fungi</taxon>
        <taxon>Dikarya</taxon>
        <taxon>Ascomycota</taxon>
        <taxon>Pezizomycotina</taxon>
        <taxon>Leotiomycetes</taxon>
        <taxon>Helotiales</taxon>
        <taxon>Hyaloscyphaceae</taxon>
        <taxon>Hyaloscypha</taxon>
        <taxon>Hyaloscypha bicolor</taxon>
    </lineage>
</organism>
<proteinExistence type="inferred from homology"/>